<dbReference type="PANTHER" id="PTHR43420:SF12">
    <property type="entry name" value="N-ACETYLTRANSFERASE DOMAIN-CONTAINING PROTEIN"/>
    <property type="match status" value="1"/>
</dbReference>
<evidence type="ECO:0000259" key="3">
    <source>
        <dbReference type="PROSITE" id="PS51186"/>
    </source>
</evidence>
<evidence type="ECO:0000313" key="5">
    <source>
        <dbReference type="Proteomes" id="UP001239782"/>
    </source>
</evidence>
<dbReference type="CDD" id="cd04301">
    <property type="entry name" value="NAT_SF"/>
    <property type="match status" value="1"/>
</dbReference>
<dbReference type="InterPro" id="IPR000182">
    <property type="entry name" value="GNAT_dom"/>
</dbReference>
<reference evidence="4 5" key="1">
    <citation type="submission" date="2023-08" db="EMBL/GenBank/DDBJ databases">
        <title>Pleionea litopenaei sp. nov., isolated from stomach of juvenile Litopenaeus vannamei.</title>
        <authorList>
            <person name="Rho A.M."/>
            <person name="Hwang C.Y."/>
        </authorList>
    </citation>
    <scope>NUCLEOTIDE SEQUENCE [LARGE SCALE GENOMIC DNA]</scope>
    <source>
        <strain evidence="4 5">HL-JVS1</strain>
    </source>
</reference>
<sequence>MSLLDSTDFTHKATLADLSSLLTLEEASFKTDRLSKRSFKHHIQSTNSCLLVVRDEQQRCIAYGLVLYHQGTRLARLYSLAVSKNARGQGIGFKLLTELEKKAADNERHYMRLEVAKHNQTAIDLYQANGYRVFGEYQDYYDDHDDALRMQKRIRAPRGPSLKRNTPWFRQSTEFTCGPAALQMAMASLTNDYQYTLENELDIWREATTIYMTSGHGGCHPFGLAIAAHHRGFEADVWLSTSQPLFVDGVRSEHKKQIMQRVHHHFHSQCVEQNISIYETPIGYDDISNALDQNYAVLILVSTYRLDGKKAPHWVVVTGIDNDCLFVHDPDQDEEWQTPLDCQYIPIAHEDFDRMSAFGSQRIRVALRIKLRSAH</sequence>
<protein>
    <submittedName>
        <fullName evidence="4">GNAT family N-acetyltransferase/peptidase C39 family protein</fullName>
    </submittedName>
</protein>
<dbReference type="InterPro" id="IPR016181">
    <property type="entry name" value="Acyl_CoA_acyltransferase"/>
</dbReference>
<feature type="domain" description="N-acetyltransferase" evidence="3">
    <location>
        <begin position="8"/>
        <end position="155"/>
    </location>
</feature>
<accession>A0AA51X677</accession>
<keyword evidence="2" id="KW-0012">Acyltransferase</keyword>
<dbReference type="Proteomes" id="UP001239782">
    <property type="component" value="Chromosome"/>
</dbReference>
<evidence type="ECO:0000256" key="2">
    <source>
        <dbReference type="ARBA" id="ARBA00023315"/>
    </source>
</evidence>
<dbReference type="Pfam" id="PF00583">
    <property type="entry name" value="Acetyltransf_1"/>
    <property type="match status" value="1"/>
</dbReference>
<dbReference type="Gene3D" id="3.40.630.30">
    <property type="match status" value="1"/>
</dbReference>
<dbReference type="EMBL" id="CP133548">
    <property type="protein sequence ID" value="WMS86828.1"/>
    <property type="molecule type" value="Genomic_DNA"/>
</dbReference>
<organism evidence="4 5">
    <name type="scientific">Pleionea litopenaei</name>
    <dbReference type="NCBI Taxonomy" id="3070815"/>
    <lineage>
        <taxon>Bacteria</taxon>
        <taxon>Pseudomonadati</taxon>
        <taxon>Pseudomonadota</taxon>
        <taxon>Gammaproteobacteria</taxon>
        <taxon>Oceanospirillales</taxon>
        <taxon>Pleioneaceae</taxon>
        <taxon>Pleionea</taxon>
    </lineage>
</organism>
<dbReference type="InterPro" id="IPR021770">
    <property type="entry name" value="DUF3335"/>
</dbReference>
<keyword evidence="5" id="KW-1185">Reference proteome</keyword>
<evidence type="ECO:0000313" key="4">
    <source>
        <dbReference type="EMBL" id="WMS86828.1"/>
    </source>
</evidence>
<dbReference type="Pfam" id="PF11814">
    <property type="entry name" value="DUF3335"/>
    <property type="match status" value="1"/>
</dbReference>
<dbReference type="InterPro" id="IPR050680">
    <property type="entry name" value="YpeA/RimI_acetyltransf"/>
</dbReference>
<keyword evidence="1" id="KW-0808">Transferase</keyword>
<dbReference type="PANTHER" id="PTHR43420">
    <property type="entry name" value="ACETYLTRANSFERASE"/>
    <property type="match status" value="1"/>
</dbReference>
<dbReference type="KEGG" id="plei:Q9312_16530"/>
<dbReference type="SUPFAM" id="SSF55729">
    <property type="entry name" value="Acyl-CoA N-acyltransferases (Nat)"/>
    <property type="match status" value="1"/>
</dbReference>
<dbReference type="PROSITE" id="PS51186">
    <property type="entry name" value="GNAT"/>
    <property type="match status" value="1"/>
</dbReference>
<dbReference type="RefSeq" id="WP_309201973.1">
    <property type="nucleotide sequence ID" value="NZ_CP133548.1"/>
</dbReference>
<dbReference type="AlphaFoldDB" id="A0AA51X677"/>
<gene>
    <name evidence="4" type="ORF">Q9312_16530</name>
</gene>
<proteinExistence type="predicted"/>
<evidence type="ECO:0000256" key="1">
    <source>
        <dbReference type="ARBA" id="ARBA00022679"/>
    </source>
</evidence>
<name>A0AA51X677_9GAMM</name>
<dbReference type="Gene3D" id="3.90.70.10">
    <property type="entry name" value="Cysteine proteinases"/>
    <property type="match status" value="1"/>
</dbReference>
<dbReference type="GO" id="GO:0016747">
    <property type="term" value="F:acyltransferase activity, transferring groups other than amino-acyl groups"/>
    <property type="evidence" value="ECO:0007669"/>
    <property type="project" value="InterPro"/>
</dbReference>